<evidence type="ECO:0000259" key="9">
    <source>
        <dbReference type="PROSITE" id="PS50157"/>
    </source>
</evidence>
<evidence type="ECO:0000256" key="5">
    <source>
        <dbReference type="ARBA" id="ARBA00022833"/>
    </source>
</evidence>
<dbReference type="EMBL" id="VZRN01001517">
    <property type="protein sequence ID" value="NWV76255.1"/>
    <property type="molecule type" value="Genomic_DNA"/>
</dbReference>
<keyword evidence="4 7" id="KW-0863">Zinc-finger</keyword>
<evidence type="ECO:0000256" key="6">
    <source>
        <dbReference type="ARBA" id="ARBA00023242"/>
    </source>
</evidence>
<feature type="compositionally biased region" description="Low complexity" evidence="8">
    <location>
        <begin position="19"/>
        <end position="33"/>
    </location>
</feature>
<dbReference type="PROSITE" id="PS50157">
    <property type="entry name" value="ZINC_FINGER_C2H2_2"/>
    <property type="match status" value="1"/>
</dbReference>
<feature type="compositionally biased region" description="Basic and acidic residues" evidence="8">
    <location>
        <begin position="34"/>
        <end position="47"/>
    </location>
</feature>
<sequence>TRRGWKPSPGSSEEERPSLSRAGSQRSSQSSELGAHEQLHDGEKKPFKCSECGRAFRWSSSLRTHHRVHTGEQPYECGE</sequence>
<accession>A0A7K6HL74</accession>
<organism evidence="10 11">
    <name type="scientific">Dasyornis broadbenti</name>
    <name type="common">rufous bristle-bird</name>
    <dbReference type="NCBI Taxonomy" id="243059"/>
    <lineage>
        <taxon>Eukaryota</taxon>
        <taxon>Metazoa</taxon>
        <taxon>Chordata</taxon>
        <taxon>Craniata</taxon>
        <taxon>Vertebrata</taxon>
        <taxon>Euteleostomi</taxon>
        <taxon>Archelosauria</taxon>
        <taxon>Archosauria</taxon>
        <taxon>Dinosauria</taxon>
        <taxon>Saurischia</taxon>
        <taxon>Theropoda</taxon>
        <taxon>Coelurosauria</taxon>
        <taxon>Aves</taxon>
        <taxon>Neognathae</taxon>
        <taxon>Neoaves</taxon>
        <taxon>Telluraves</taxon>
        <taxon>Australaves</taxon>
        <taxon>Passeriformes</taxon>
        <taxon>Meliphagoidea</taxon>
        <taxon>Dasyornithidae</taxon>
        <taxon>Dasyornis</taxon>
    </lineage>
</organism>
<comment type="subcellular location">
    <subcellularLocation>
        <location evidence="1">Nucleus</location>
    </subcellularLocation>
</comment>
<name>A0A7K6HL74_9PASS</name>
<proteinExistence type="predicted"/>
<evidence type="ECO:0000256" key="1">
    <source>
        <dbReference type="ARBA" id="ARBA00004123"/>
    </source>
</evidence>
<feature type="non-terminal residue" evidence="10">
    <location>
        <position position="1"/>
    </location>
</feature>
<dbReference type="PANTHER" id="PTHR24381">
    <property type="entry name" value="ZINC FINGER PROTEIN"/>
    <property type="match status" value="1"/>
</dbReference>
<evidence type="ECO:0000256" key="8">
    <source>
        <dbReference type="SAM" id="MobiDB-lite"/>
    </source>
</evidence>
<dbReference type="InterPro" id="IPR013087">
    <property type="entry name" value="Znf_C2H2_type"/>
</dbReference>
<dbReference type="InterPro" id="IPR036236">
    <property type="entry name" value="Znf_C2H2_sf"/>
</dbReference>
<keyword evidence="2" id="KW-0479">Metal-binding</keyword>
<reference evidence="10 11" key="1">
    <citation type="submission" date="2019-09" db="EMBL/GenBank/DDBJ databases">
        <title>Bird 10,000 Genomes (B10K) Project - Family phase.</title>
        <authorList>
            <person name="Zhang G."/>
        </authorList>
    </citation>
    <scope>NUCLEOTIDE SEQUENCE [LARGE SCALE GENOMIC DNA]</scope>
    <source>
        <strain evidence="10">B10K-DU-029-49</strain>
        <tissue evidence="10">Liver</tissue>
    </source>
</reference>
<evidence type="ECO:0000313" key="10">
    <source>
        <dbReference type="EMBL" id="NWV76255.1"/>
    </source>
</evidence>
<evidence type="ECO:0000256" key="7">
    <source>
        <dbReference type="PROSITE-ProRule" id="PRU00042"/>
    </source>
</evidence>
<keyword evidence="6" id="KW-0539">Nucleus</keyword>
<dbReference type="GO" id="GO:0008270">
    <property type="term" value="F:zinc ion binding"/>
    <property type="evidence" value="ECO:0007669"/>
    <property type="project" value="UniProtKB-KW"/>
</dbReference>
<dbReference type="PROSITE" id="PS00028">
    <property type="entry name" value="ZINC_FINGER_C2H2_1"/>
    <property type="match status" value="1"/>
</dbReference>
<protein>
    <submittedName>
        <fullName evidence="10">ZN879 protein</fullName>
    </submittedName>
</protein>
<evidence type="ECO:0000256" key="3">
    <source>
        <dbReference type="ARBA" id="ARBA00022737"/>
    </source>
</evidence>
<comment type="caution">
    <text evidence="10">The sequence shown here is derived from an EMBL/GenBank/DDBJ whole genome shotgun (WGS) entry which is preliminary data.</text>
</comment>
<feature type="region of interest" description="Disordered" evidence="8">
    <location>
        <begin position="1"/>
        <end position="47"/>
    </location>
</feature>
<dbReference type="GO" id="GO:0000977">
    <property type="term" value="F:RNA polymerase II transcription regulatory region sequence-specific DNA binding"/>
    <property type="evidence" value="ECO:0007669"/>
    <property type="project" value="TreeGrafter"/>
</dbReference>
<dbReference type="Proteomes" id="UP000521322">
    <property type="component" value="Unassembled WGS sequence"/>
</dbReference>
<keyword evidence="5" id="KW-0862">Zinc</keyword>
<feature type="domain" description="C2H2-type" evidence="9">
    <location>
        <begin position="47"/>
        <end position="74"/>
    </location>
</feature>
<evidence type="ECO:0000256" key="2">
    <source>
        <dbReference type="ARBA" id="ARBA00022723"/>
    </source>
</evidence>
<dbReference type="FunFam" id="3.30.160.60:FF:000238">
    <property type="entry name" value="Zinc finger protein 485"/>
    <property type="match status" value="1"/>
</dbReference>
<gene>
    <name evidence="10" type="primary">Znf879_1</name>
    <name evidence="10" type="ORF">DASBRO_R16423</name>
</gene>
<evidence type="ECO:0000256" key="4">
    <source>
        <dbReference type="ARBA" id="ARBA00022771"/>
    </source>
</evidence>
<dbReference type="Gene3D" id="3.30.160.60">
    <property type="entry name" value="Classic Zinc Finger"/>
    <property type="match status" value="1"/>
</dbReference>
<dbReference type="GO" id="GO:0000981">
    <property type="term" value="F:DNA-binding transcription factor activity, RNA polymerase II-specific"/>
    <property type="evidence" value="ECO:0007669"/>
    <property type="project" value="TreeGrafter"/>
</dbReference>
<dbReference type="SMART" id="SM00355">
    <property type="entry name" value="ZnF_C2H2"/>
    <property type="match status" value="1"/>
</dbReference>
<keyword evidence="3" id="KW-0677">Repeat</keyword>
<evidence type="ECO:0000313" key="11">
    <source>
        <dbReference type="Proteomes" id="UP000521322"/>
    </source>
</evidence>
<feature type="non-terminal residue" evidence="10">
    <location>
        <position position="79"/>
    </location>
</feature>
<dbReference type="GO" id="GO:0005634">
    <property type="term" value="C:nucleus"/>
    <property type="evidence" value="ECO:0007669"/>
    <property type="project" value="UniProtKB-SubCell"/>
</dbReference>
<dbReference type="SUPFAM" id="SSF57667">
    <property type="entry name" value="beta-beta-alpha zinc fingers"/>
    <property type="match status" value="1"/>
</dbReference>
<keyword evidence="11" id="KW-1185">Reference proteome</keyword>
<dbReference type="AlphaFoldDB" id="A0A7K6HL74"/>
<dbReference type="PANTHER" id="PTHR24381:SF393">
    <property type="entry name" value="CHROMATIN-LINKED ADAPTOR FOR MSL PROTEINS, ISOFORM B"/>
    <property type="match status" value="1"/>
</dbReference>